<accession>A0A399EP11</accession>
<sequence length="46" mass="5123">MRPAYDVGHTTRARLWAIGYRPSAYTNVLSFTHVAASSHTPAQVYT</sequence>
<dbReference type="Proteomes" id="UP000265715">
    <property type="component" value="Unassembled WGS sequence"/>
</dbReference>
<keyword evidence="2" id="KW-1185">Reference proteome</keyword>
<gene>
    <name evidence="1" type="ORF">Mterra_01763</name>
</gene>
<dbReference type="AlphaFoldDB" id="A0A399EP11"/>
<evidence type="ECO:0000313" key="2">
    <source>
        <dbReference type="Proteomes" id="UP000265715"/>
    </source>
</evidence>
<name>A0A399EP11_9DEIN</name>
<comment type="caution">
    <text evidence="1">The sequence shown here is derived from an EMBL/GenBank/DDBJ whole genome shotgun (WGS) entry which is preliminary data.</text>
</comment>
<protein>
    <submittedName>
        <fullName evidence="1">Uncharacterized protein</fullName>
    </submittedName>
</protein>
<dbReference type="EMBL" id="QXDL01000062">
    <property type="protein sequence ID" value="RIH85190.1"/>
    <property type="molecule type" value="Genomic_DNA"/>
</dbReference>
<reference evidence="1 2" key="1">
    <citation type="submission" date="2018-08" db="EMBL/GenBank/DDBJ databases">
        <title>Meiothermus terrae DSM 26712 genome sequencing project.</title>
        <authorList>
            <person name="Da Costa M.S."/>
            <person name="Albuquerque L."/>
            <person name="Raposo P."/>
            <person name="Froufe H.J.C."/>
            <person name="Barroso C.S."/>
            <person name="Egas C."/>
        </authorList>
    </citation>
    <scope>NUCLEOTIDE SEQUENCE [LARGE SCALE GENOMIC DNA]</scope>
    <source>
        <strain evidence="1 2">DSM 26712</strain>
    </source>
</reference>
<evidence type="ECO:0000313" key="1">
    <source>
        <dbReference type="EMBL" id="RIH85190.1"/>
    </source>
</evidence>
<proteinExistence type="predicted"/>
<organism evidence="1 2">
    <name type="scientific">Calidithermus terrae</name>
    <dbReference type="NCBI Taxonomy" id="1408545"/>
    <lineage>
        <taxon>Bacteria</taxon>
        <taxon>Thermotogati</taxon>
        <taxon>Deinococcota</taxon>
        <taxon>Deinococci</taxon>
        <taxon>Thermales</taxon>
        <taxon>Thermaceae</taxon>
        <taxon>Calidithermus</taxon>
    </lineage>
</organism>